<name>A0A4R5YMJ2_KOCRO</name>
<dbReference type="InterPro" id="IPR023485">
    <property type="entry name" value="Ptyr_pPase"/>
</dbReference>
<dbReference type="SMART" id="SM00226">
    <property type="entry name" value="LMWPc"/>
    <property type="match status" value="1"/>
</dbReference>
<proteinExistence type="predicted"/>
<gene>
    <name evidence="2" type="ORF">E2R59_00480</name>
</gene>
<dbReference type="NCBIfam" id="NF046112">
    <property type="entry name" value="MSMEG_6209_Nter"/>
    <property type="match status" value="1"/>
</dbReference>
<dbReference type="Pfam" id="PF01451">
    <property type="entry name" value="LMWPc"/>
    <property type="match status" value="1"/>
</dbReference>
<dbReference type="AlphaFoldDB" id="A0A4R5YMJ2"/>
<dbReference type="RefSeq" id="WP_133408815.1">
    <property type="nucleotide sequence ID" value="NZ_SMZT01000001.1"/>
</dbReference>
<dbReference type="InterPro" id="IPR048716">
    <property type="entry name" value="Phosphatase-like_N"/>
</dbReference>
<comment type="caution">
    <text evidence="2">The sequence shown here is derived from an EMBL/GenBank/DDBJ whole genome shotgun (WGS) entry which is preliminary data.</text>
</comment>
<organism evidence="2 3">
    <name type="scientific">Kocuria rosea</name>
    <name type="common">Deinococcus erythromyxa</name>
    <name type="synonym">Micrococcus rubens</name>
    <dbReference type="NCBI Taxonomy" id="1275"/>
    <lineage>
        <taxon>Bacteria</taxon>
        <taxon>Bacillati</taxon>
        <taxon>Actinomycetota</taxon>
        <taxon>Actinomycetes</taxon>
        <taxon>Micrococcales</taxon>
        <taxon>Micrococcaceae</taxon>
        <taxon>Kocuria</taxon>
    </lineage>
</organism>
<evidence type="ECO:0000313" key="2">
    <source>
        <dbReference type="EMBL" id="TDL46536.1"/>
    </source>
</evidence>
<dbReference type="Proteomes" id="UP000295163">
    <property type="component" value="Unassembled WGS sequence"/>
</dbReference>
<sequence length="220" mass="23410">MTEQKTDLQNPRVLRQVSEHLADRYAGVFFPELVERCVAESYAGLARQARIPTYLAPMALHGAADRLRALAREQRRPVCQVLFVDDHDTGPAAVAAALLAEHARAAVVARSAGISPGTTLDQHAVRLLAEHGADPAAATPKPLTDPILAAADWVIVLGTHELGPIEEGTHCQSWPAQDLLGTAQDTDGGTGVTAELETRVQALWLEITAGAGSEPVREQA</sequence>
<feature type="domain" description="Phosphotyrosine protein phosphatase I" evidence="1">
    <location>
        <begin position="79"/>
        <end position="206"/>
    </location>
</feature>
<dbReference type="Pfam" id="PF21234">
    <property type="entry name" value="Phosphatase-like_N"/>
    <property type="match status" value="1"/>
</dbReference>
<dbReference type="GeneID" id="64345867"/>
<dbReference type="Gene3D" id="3.40.50.2300">
    <property type="match status" value="1"/>
</dbReference>
<accession>A0A4R5YMJ2</accession>
<evidence type="ECO:0000313" key="3">
    <source>
        <dbReference type="Proteomes" id="UP000295163"/>
    </source>
</evidence>
<reference evidence="2 3" key="1">
    <citation type="submission" date="2019-03" db="EMBL/GenBank/DDBJ databases">
        <title>Genome Sequencing and Assembly of Various Microbes Isolated from Partially Reclaimed Soil and Acid Mine Drainage (AMD) Site.</title>
        <authorList>
            <person name="Steinbock B."/>
            <person name="Bechtold R."/>
            <person name="Sevigny J.L."/>
            <person name="Thomas D."/>
            <person name="Cuthill L.R."/>
            <person name="Aveiro Johannsen E.J."/>
            <person name="Thomas K."/>
            <person name="Ghosh A."/>
        </authorList>
    </citation>
    <scope>NUCLEOTIDE SEQUENCE [LARGE SCALE GENOMIC DNA]</scope>
    <source>
        <strain evidence="2 3">S-A3</strain>
    </source>
</reference>
<dbReference type="Gene3D" id="1.10.8.1060">
    <property type="entry name" value="Corynebacterium glutamicum thioredoxin-dependent arsenate reductase, N-terminal domain"/>
    <property type="match status" value="1"/>
</dbReference>
<dbReference type="SUPFAM" id="SSF52788">
    <property type="entry name" value="Phosphotyrosine protein phosphatases I"/>
    <property type="match status" value="1"/>
</dbReference>
<protein>
    <submittedName>
        <fullName evidence="2">Arsenate reductase ArsC</fullName>
    </submittedName>
</protein>
<evidence type="ECO:0000259" key="1">
    <source>
        <dbReference type="SMART" id="SM00226"/>
    </source>
</evidence>
<dbReference type="InterPro" id="IPR036196">
    <property type="entry name" value="Ptyr_pPase_sf"/>
</dbReference>
<dbReference type="EMBL" id="SMZT01000001">
    <property type="protein sequence ID" value="TDL46536.1"/>
    <property type="molecule type" value="Genomic_DNA"/>
</dbReference>